<accession>A0A853DBV2</accession>
<feature type="domain" description="DUF4236" evidence="1">
    <location>
        <begin position="3"/>
        <end position="52"/>
    </location>
</feature>
<dbReference type="EMBL" id="JACCFW010000001">
    <property type="protein sequence ID" value="NYJ73423.1"/>
    <property type="molecule type" value="Genomic_DNA"/>
</dbReference>
<protein>
    <recommendedName>
        <fullName evidence="1">DUF4236 domain-containing protein</fullName>
    </recommendedName>
</protein>
<comment type="caution">
    <text evidence="2">The sequence shown here is derived from an EMBL/GenBank/DDBJ whole genome shotgun (WGS) entry which is preliminary data.</text>
</comment>
<organism evidence="2 3">
    <name type="scientific">Allobranchiibius huperziae</name>
    <dbReference type="NCBI Taxonomy" id="1874116"/>
    <lineage>
        <taxon>Bacteria</taxon>
        <taxon>Bacillati</taxon>
        <taxon>Actinomycetota</taxon>
        <taxon>Actinomycetes</taxon>
        <taxon>Micrococcales</taxon>
        <taxon>Dermacoccaceae</taxon>
        <taxon>Allobranchiibius</taxon>
    </lineage>
</organism>
<dbReference type="Pfam" id="PF14020">
    <property type="entry name" value="DUF4236"/>
    <property type="match status" value="1"/>
</dbReference>
<evidence type="ECO:0000313" key="3">
    <source>
        <dbReference type="Proteomes" id="UP000571817"/>
    </source>
</evidence>
<gene>
    <name evidence="2" type="ORF">HNR15_000386</name>
</gene>
<name>A0A853DBV2_9MICO</name>
<reference evidence="2 3" key="1">
    <citation type="submission" date="2020-07" db="EMBL/GenBank/DDBJ databases">
        <title>Sequencing the genomes of 1000 actinobacteria strains.</title>
        <authorList>
            <person name="Klenk H.-P."/>
        </authorList>
    </citation>
    <scope>NUCLEOTIDE SEQUENCE [LARGE SCALE GENOMIC DNA]</scope>
    <source>
        <strain evidence="2 3">DSM 29531</strain>
    </source>
</reference>
<sequence>MAFSFQKRRRVGPKTWLNVSKSGLSASHRAGRVTVNSRGRININFGRGLRWRSKV</sequence>
<dbReference type="AlphaFoldDB" id="A0A853DBV2"/>
<dbReference type="RefSeq" id="WP_179478689.1">
    <property type="nucleotide sequence ID" value="NZ_JACCFW010000001.1"/>
</dbReference>
<dbReference type="Proteomes" id="UP000571817">
    <property type="component" value="Unassembled WGS sequence"/>
</dbReference>
<evidence type="ECO:0000313" key="2">
    <source>
        <dbReference type="EMBL" id="NYJ73423.1"/>
    </source>
</evidence>
<evidence type="ECO:0000259" key="1">
    <source>
        <dbReference type="Pfam" id="PF14020"/>
    </source>
</evidence>
<keyword evidence="3" id="KW-1185">Reference proteome</keyword>
<dbReference type="InterPro" id="IPR025330">
    <property type="entry name" value="DUF4236"/>
</dbReference>
<proteinExistence type="predicted"/>